<protein>
    <recommendedName>
        <fullName evidence="1">CxC5 like cysteine cluster associated with KDZ domain-containing protein</fullName>
    </recommendedName>
</protein>
<dbReference type="Proteomes" id="UP001362999">
    <property type="component" value="Unassembled WGS sequence"/>
</dbReference>
<comment type="caution">
    <text evidence="2">The sequence shown here is derived from an EMBL/GenBank/DDBJ whole genome shotgun (WGS) entry which is preliminary data.</text>
</comment>
<dbReference type="AlphaFoldDB" id="A0AAW0AP73"/>
<gene>
    <name evidence="2" type="ORF">R3P38DRAFT_2638650</name>
</gene>
<dbReference type="Pfam" id="PF18718">
    <property type="entry name" value="CxC5"/>
    <property type="match status" value="1"/>
</dbReference>
<evidence type="ECO:0000313" key="3">
    <source>
        <dbReference type="Proteomes" id="UP001362999"/>
    </source>
</evidence>
<feature type="domain" description="CxC5 like cysteine cluster associated with KDZ" evidence="1">
    <location>
        <begin position="2"/>
        <end position="73"/>
    </location>
</feature>
<sequence>MTFPPTKHCTTPGCLNHNLLKEKNGLRQVVLFTLSDGACATYSVQLHCSQCKTTYHNNFSVLDGVRTYYAGETVRVGVGVKYTEI</sequence>
<keyword evidence="3" id="KW-1185">Reference proteome</keyword>
<reference evidence="2 3" key="1">
    <citation type="journal article" date="2024" name="J Genomics">
        <title>Draft genome sequencing and assembly of Favolaschia claudopus CIRM-BRFM 2984 isolated from oak limbs.</title>
        <authorList>
            <person name="Navarro D."/>
            <person name="Drula E."/>
            <person name="Chaduli D."/>
            <person name="Cazenave R."/>
            <person name="Ahrendt S."/>
            <person name="Wang J."/>
            <person name="Lipzen A."/>
            <person name="Daum C."/>
            <person name="Barry K."/>
            <person name="Grigoriev I.V."/>
            <person name="Favel A."/>
            <person name="Rosso M.N."/>
            <person name="Martin F."/>
        </authorList>
    </citation>
    <scope>NUCLEOTIDE SEQUENCE [LARGE SCALE GENOMIC DNA]</scope>
    <source>
        <strain evidence="2 3">CIRM-BRFM 2984</strain>
    </source>
</reference>
<dbReference type="EMBL" id="JAWWNJ010000057">
    <property type="protein sequence ID" value="KAK7014292.1"/>
    <property type="molecule type" value="Genomic_DNA"/>
</dbReference>
<organism evidence="2 3">
    <name type="scientific">Favolaschia claudopus</name>
    <dbReference type="NCBI Taxonomy" id="2862362"/>
    <lineage>
        <taxon>Eukaryota</taxon>
        <taxon>Fungi</taxon>
        <taxon>Dikarya</taxon>
        <taxon>Basidiomycota</taxon>
        <taxon>Agaricomycotina</taxon>
        <taxon>Agaricomycetes</taxon>
        <taxon>Agaricomycetidae</taxon>
        <taxon>Agaricales</taxon>
        <taxon>Marasmiineae</taxon>
        <taxon>Mycenaceae</taxon>
        <taxon>Favolaschia</taxon>
    </lineage>
</organism>
<evidence type="ECO:0000313" key="2">
    <source>
        <dbReference type="EMBL" id="KAK7014292.1"/>
    </source>
</evidence>
<accession>A0AAW0AP73</accession>
<evidence type="ECO:0000259" key="1">
    <source>
        <dbReference type="Pfam" id="PF18718"/>
    </source>
</evidence>
<dbReference type="InterPro" id="IPR041539">
    <property type="entry name" value="CxC5"/>
</dbReference>
<proteinExistence type="predicted"/>
<name>A0AAW0AP73_9AGAR</name>